<keyword evidence="2" id="KW-1185">Reference proteome</keyword>
<reference evidence="1 2" key="1">
    <citation type="submission" date="2012-12" db="EMBL/GenBank/DDBJ databases">
        <title>Novel taxa of Listeriaceae from agricultural environments in the United States.</title>
        <authorList>
            <person name="den Bakker H.C."/>
            <person name="Allred A."/>
            <person name="Warchocki S."/>
            <person name="Wright E.M."/>
            <person name="Burrell A."/>
            <person name="Nightingale K.K."/>
            <person name="Kephart D."/>
            <person name="Wiedmann M."/>
        </authorList>
    </citation>
    <scope>NUCLEOTIDE SEQUENCE [LARGE SCALE GENOMIC DNA]</scope>
    <source>
        <strain evidence="1 2">FSL F6-1037</strain>
    </source>
</reference>
<proteinExistence type="predicted"/>
<dbReference type="EMBL" id="AODH01000063">
    <property type="protein sequence ID" value="EUJ34735.1"/>
    <property type="molecule type" value="Genomic_DNA"/>
</dbReference>
<comment type="caution">
    <text evidence="1">The sequence shown here is derived from an EMBL/GenBank/DDBJ whole genome shotgun (WGS) entry which is preliminary data.</text>
</comment>
<name>W7CC03_9LIST</name>
<gene>
    <name evidence="1" type="ORF">BCAMP_12120</name>
</gene>
<dbReference type="Proteomes" id="UP000019243">
    <property type="component" value="Unassembled WGS sequence"/>
</dbReference>
<evidence type="ECO:0000313" key="2">
    <source>
        <dbReference type="Proteomes" id="UP000019243"/>
    </source>
</evidence>
<accession>W7CC03</accession>
<dbReference type="AlphaFoldDB" id="W7CC03"/>
<protein>
    <submittedName>
        <fullName evidence="1">Uncharacterized protein</fullName>
    </submittedName>
</protein>
<sequence length="64" mass="7610">MPSDDIAIECFIPKRPAFIWARMSVNLTLKFKMIVKTKHKKKPTALLLAQIVDKVELNWFYFER</sequence>
<organism evidence="1 2">
    <name type="scientific">Brochothrix campestris FSL F6-1037</name>
    <dbReference type="NCBI Taxonomy" id="1265861"/>
    <lineage>
        <taxon>Bacteria</taxon>
        <taxon>Bacillati</taxon>
        <taxon>Bacillota</taxon>
        <taxon>Bacilli</taxon>
        <taxon>Bacillales</taxon>
        <taxon>Listeriaceae</taxon>
        <taxon>Brochothrix</taxon>
    </lineage>
</organism>
<evidence type="ECO:0000313" key="1">
    <source>
        <dbReference type="EMBL" id="EUJ34735.1"/>
    </source>
</evidence>